<evidence type="ECO:0000313" key="3">
    <source>
        <dbReference type="Proteomes" id="UP001153328"/>
    </source>
</evidence>
<evidence type="ECO:0000256" key="1">
    <source>
        <dbReference type="SAM" id="MobiDB-lite"/>
    </source>
</evidence>
<feature type="compositionally biased region" description="Low complexity" evidence="1">
    <location>
        <begin position="86"/>
        <end position="106"/>
    </location>
</feature>
<feature type="compositionally biased region" description="Low complexity" evidence="1">
    <location>
        <begin position="127"/>
        <end position="147"/>
    </location>
</feature>
<organism evidence="2 3">
    <name type="scientific">Actinacidiphila bryophytorum</name>
    <dbReference type="NCBI Taxonomy" id="1436133"/>
    <lineage>
        <taxon>Bacteria</taxon>
        <taxon>Bacillati</taxon>
        <taxon>Actinomycetota</taxon>
        <taxon>Actinomycetes</taxon>
        <taxon>Kitasatosporales</taxon>
        <taxon>Streptomycetaceae</taxon>
        <taxon>Actinacidiphila</taxon>
    </lineage>
</organism>
<comment type="caution">
    <text evidence="2">The sequence shown here is derived from an EMBL/GenBank/DDBJ whole genome shotgun (WGS) entry which is preliminary data.</text>
</comment>
<feature type="region of interest" description="Disordered" evidence="1">
    <location>
        <begin position="1"/>
        <end position="222"/>
    </location>
</feature>
<dbReference type="EMBL" id="CAJVAX010000017">
    <property type="protein sequence ID" value="CAG7643676.1"/>
    <property type="molecule type" value="Genomic_DNA"/>
</dbReference>
<dbReference type="Proteomes" id="UP001153328">
    <property type="component" value="Unassembled WGS sequence"/>
</dbReference>
<protein>
    <submittedName>
        <fullName evidence="2">Uncharacterized protein</fullName>
    </submittedName>
</protein>
<gene>
    <name evidence="2" type="ORF">SBRY_30866</name>
</gene>
<feature type="compositionally biased region" description="Polar residues" evidence="1">
    <location>
        <begin position="160"/>
        <end position="174"/>
    </location>
</feature>
<accession>A0A9W4H1U9</accession>
<name>A0A9W4H1U9_9ACTN</name>
<evidence type="ECO:0000313" key="2">
    <source>
        <dbReference type="EMBL" id="CAG7643676.1"/>
    </source>
</evidence>
<feature type="region of interest" description="Disordered" evidence="1">
    <location>
        <begin position="239"/>
        <end position="262"/>
    </location>
</feature>
<keyword evidence="3" id="KW-1185">Reference proteome</keyword>
<feature type="compositionally biased region" description="Low complexity" evidence="1">
    <location>
        <begin position="184"/>
        <end position="210"/>
    </location>
</feature>
<feature type="compositionally biased region" description="Low complexity" evidence="1">
    <location>
        <begin position="19"/>
        <end position="58"/>
    </location>
</feature>
<reference evidence="2" key="1">
    <citation type="submission" date="2021-06" db="EMBL/GenBank/DDBJ databases">
        <authorList>
            <person name="Arsene-Ploetze F."/>
        </authorList>
    </citation>
    <scope>NUCLEOTIDE SEQUENCE</scope>
    <source>
        <strain evidence="2">SBRY1</strain>
    </source>
</reference>
<proteinExistence type="predicted"/>
<sequence>MGPASAPAPPSGPSPPPAAADTPSRPTTPGTGTTPSSSPWTRPDCAPWWPAHPAWATPRGASASPACGQPRPSWSPGCGWTAPWHPTARASSAPAATARWTTSASWNAGRRRPPTGPPAQAVPWWNCTPTPCRTTPTATPASSGSSRNCTASTPRPGPAASSTPATNGGPTARSSRWAATITGPASPLRTPASSSPATSSGPTCPSRSWSAPPPPASSPPTACCSAGGCADTPCGPSPTRAARPCCEQQPGSADRGHRDLAQGLLPPDGPGPTPVTGHVAIAPKGAPGTGVAPVWHRWRSSPEQPGADGGLIGAGATAAAAVALTLLRRTGSCCPRARSPAVLWSRRVRRMRNGLHSGRGHLYVPSGIHRYSQNGAVQRWATPGS</sequence>
<feature type="compositionally biased region" description="Pro residues" evidence="1">
    <location>
        <begin position="1"/>
        <end position="18"/>
    </location>
</feature>
<dbReference type="AlphaFoldDB" id="A0A9W4H1U9"/>